<comment type="caution">
    <text evidence="4">The sequence shown here is derived from an EMBL/GenBank/DDBJ whole genome shotgun (WGS) entry which is preliminary data.</text>
</comment>
<dbReference type="PANTHER" id="PTHR46928:SF1">
    <property type="entry name" value="MESENCHYME-SPECIFIC CELL SURFACE GLYCOPROTEIN"/>
    <property type="match status" value="1"/>
</dbReference>
<feature type="compositionally biased region" description="Basic and acidic residues" evidence="1">
    <location>
        <begin position="435"/>
        <end position="451"/>
    </location>
</feature>
<reference evidence="4 5" key="1">
    <citation type="submission" date="2024-01" db="EMBL/GenBank/DDBJ databases">
        <title>The genome of the rayed Mediterranean limpet Patella caerulea (Linnaeus, 1758).</title>
        <authorList>
            <person name="Anh-Thu Weber A."/>
            <person name="Halstead-Nussloch G."/>
        </authorList>
    </citation>
    <scope>NUCLEOTIDE SEQUENCE [LARGE SCALE GENOMIC DNA]</scope>
    <source>
        <strain evidence="4">AATW-2023a</strain>
        <tissue evidence="4">Whole specimen</tissue>
    </source>
</reference>
<keyword evidence="5" id="KW-1185">Reference proteome</keyword>
<feature type="signal peptide" evidence="2">
    <location>
        <begin position="1"/>
        <end position="20"/>
    </location>
</feature>
<evidence type="ECO:0000259" key="3">
    <source>
        <dbReference type="Pfam" id="PF22494"/>
    </source>
</evidence>
<evidence type="ECO:0000313" key="5">
    <source>
        <dbReference type="Proteomes" id="UP001347796"/>
    </source>
</evidence>
<feature type="region of interest" description="Disordered" evidence="1">
    <location>
        <begin position="426"/>
        <end position="452"/>
    </location>
</feature>
<name>A0AAN8QH90_PATCE</name>
<feature type="chain" id="PRO_5042983437" description="Choice-of-anchor I domain-containing protein" evidence="2">
    <location>
        <begin position="21"/>
        <end position="586"/>
    </location>
</feature>
<evidence type="ECO:0000256" key="1">
    <source>
        <dbReference type="SAM" id="MobiDB-lite"/>
    </source>
</evidence>
<accession>A0AAN8QH90</accession>
<dbReference type="AlphaFoldDB" id="A0AAN8QH90"/>
<dbReference type="NCBIfam" id="NF038117">
    <property type="entry name" value="choice_anch_I"/>
    <property type="match status" value="1"/>
</dbReference>
<dbReference type="EMBL" id="JAZGQO010000001">
    <property type="protein sequence ID" value="KAK6195224.1"/>
    <property type="molecule type" value="Genomic_DNA"/>
</dbReference>
<keyword evidence="2" id="KW-0732">Signal</keyword>
<dbReference type="InterPro" id="IPR055188">
    <property type="entry name" value="Choice_anch_I"/>
</dbReference>
<organism evidence="4 5">
    <name type="scientific">Patella caerulea</name>
    <name type="common">Rayed Mediterranean limpet</name>
    <dbReference type="NCBI Taxonomy" id="87958"/>
    <lineage>
        <taxon>Eukaryota</taxon>
        <taxon>Metazoa</taxon>
        <taxon>Spiralia</taxon>
        <taxon>Lophotrochozoa</taxon>
        <taxon>Mollusca</taxon>
        <taxon>Gastropoda</taxon>
        <taxon>Patellogastropoda</taxon>
        <taxon>Patelloidea</taxon>
        <taxon>Patellidae</taxon>
        <taxon>Patella</taxon>
    </lineage>
</organism>
<evidence type="ECO:0000313" key="4">
    <source>
        <dbReference type="EMBL" id="KAK6195224.1"/>
    </source>
</evidence>
<dbReference type="InterPro" id="IPR052956">
    <property type="entry name" value="Mesenchyme-surface_protein"/>
</dbReference>
<dbReference type="Pfam" id="PF22494">
    <property type="entry name" value="choice_anch_I"/>
    <property type="match status" value="1"/>
</dbReference>
<dbReference type="SUPFAM" id="SSF101908">
    <property type="entry name" value="Putative isomerase YbhE"/>
    <property type="match status" value="1"/>
</dbReference>
<sequence length="586" mass="64296">MTRLLITSLVCASLCLYSSGFSYSLSKISTLYVPSYDDTGKAVYEFGRGTVEQIAYDPRDKIVYAVGANIFHVIDVSNPNSMQVVYHKVYANTDLTDIEFCGDHVFFAGDNDTNVESRLQGTVYVLKKYQKNNVADSLREIHRIRVGAIPDMIKPTKSCQTVLVAIEAEAFGSGNAFQDPYGGVGVIKFPNGVEQPNTYTNLDFTAFNNRLTELEDQGVRFVYRENGNTFDRDVEPEYITYNIDETTAYICLQENNAIAEVDLLTETITAIHGLGAKSWSTYKLDPSDKDGGIDLSNYDIKSFYLPDAIHFHKWMGTNIIITANEGDAKDYEKLIGWTEEARGSKIAANVSNAIPHLVQTALADNNRLGRLTFSKVDGLNSAGKFDKVYAYGGRSMTIRSVVSGLPILYDSGGIIEEQIAKSFPDFFNSNGKSGDTPKENMDGRSDNKGPECESLETAVIGGRLVIFVGNERPGSISIFSVGDDFSTTRYESTYFGIPQSDVTFGSMYDQRNLSEIDPEDIRYVSPSDSPTNGPVIFVAGSVSGTLSILRVNVNDEAPVNDNPGSGASALGKLLARSRVSFNLTRN</sequence>
<dbReference type="PANTHER" id="PTHR46928">
    <property type="entry name" value="MESENCHYME-SPECIFIC CELL SURFACE GLYCOPROTEIN"/>
    <property type="match status" value="1"/>
</dbReference>
<dbReference type="Proteomes" id="UP001347796">
    <property type="component" value="Unassembled WGS sequence"/>
</dbReference>
<evidence type="ECO:0000256" key="2">
    <source>
        <dbReference type="SAM" id="SignalP"/>
    </source>
</evidence>
<feature type="domain" description="Choice-of-anchor I" evidence="3">
    <location>
        <begin position="49"/>
        <end position="549"/>
    </location>
</feature>
<protein>
    <recommendedName>
        <fullName evidence="3">Choice-of-anchor I domain-containing protein</fullName>
    </recommendedName>
</protein>
<proteinExistence type="predicted"/>
<gene>
    <name evidence="4" type="ORF">SNE40_000696</name>
</gene>